<reference evidence="1" key="1">
    <citation type="journal article" date="2015" name="Nature">
        <title>Complex archaea that bridge the gap between prokaryotes and eukaryotes.</title>
        <authorList>
            <person name="Spang A."/>
            <person name="Saw J.H."/>
            <person name="Jorgensen S.L."/>
            <person name="Zaremba-Niedzwiedzka K."/>
            <person name="Martijn J."/>
            <person name="Lind A.E."/>
            <person name="van Eijk R."/>
            <person name="Schleper C."/>
            <person name="Guy L."/>
            <person name="Ettema T.J."/>
        </authorList>
    </citation>
    <scope>NUCLEOTIDE SEQUENCE</scope>
</reference>
<name>A0A0F9EWK0_9ZZZZ</name>
<evidence type="ECO:0008006" key="2">
    <source>
        <dbReference type="Google" id="ProtNLM"/>
    </source>
</evidence>
<proteinExistence type="predicted"/>
<dbReference type="AlphaFoldDB" id="A0A0F9EWK0"/>
<gene>
    <name evidence="1" type="ORF">LCGC14_2025090</name>
</gene>
<accession>A0A0F9EWK0</accession>
<dbReference type="InterPro" id="IPR027417">
    <property type="entry name" value="P-loop_NTPase"/>
</dbReference>
<dbReference type="EMBL" id="LAZR01023466">
    <property type="protein sequence ID" value="KKL78414.1"/>
    <property type="molecule type" value="Genomic_DNA"/>
</dbReference>
<protein>
    <recommendedName>
        <fullName evidence="2">AAA+ ATPase domain-containing protein</fullName>
    </recommendedName>
</protein>
<dbReference type="Gene3D" id="3.40.50.300">
    <property type="entry name" value="P-loop containing nucleotide triphosphate hydrolases"/>
    <property type="match status" value="1"/>
</dbReference>
<evidence type="ECO:0000313" key="1">
    <source>
        <dbReference type="EMBL" id="KKL78414.1"/>
    </source>
</evidence>
<sequence length="241" mass="27038">MPQGKISLWAGVSGVGKSRLCIDVAKNIARSGPLYKVLYFLTEADLSDFASWSNDTSRYSNIYCSGENSISSMIDIMYEVRPHIIFIDSVNEIEEFENGNKKESRRLIHGNDGFPGLRQVCNDLGCHLILLGQLNQDGKTIKGGTSLPHLVDVALNIDREDDSNRAEFAVSVGVKNRYGNSNGSGLWRHEEQGVVSISDRRIYDKDWCNSHSFSVSNRIEEVERIAGSMTRKKFSFFKFLS</sequence>
<comment type="caution">
    <text evidence="1">The sequence shown here is derived from an EMBL/GenBank/DDBJ whole genome shotgun (WGS) entry which is preliminary data.</text>
</comment>
<dbReference type="SUPFAM" id="SSF52540">
    <property type="entry name" value="P-loop containing nucleoside triphosphate hydrolases"/>
    <property type="match status" value="1"/>
</dbReference>
<organism evidence="1">
    <name type="scientific">marine sediment metagenome</name>
    <dbReference type="NCBI Taxonomy" id="412755"/>
    <lineage>
        <taxon>unclassified sequences</taxon>
        <taxon>metagenomes</taxon>
        <taxon>ecological metagenomes</taxon>
    </lineage>
</organism>